<accession>A0A6I1MJ78</accession>
<organism evidence="2 3">
    <name type="scientific">Clostridium tarantellae</name>
    <dbReference type="NCBI Taxonomy" id="39493"/>
    <lineage>
        <taxon>Bacteria</taxon>
        <taxon>Bacillati</taxon>
        <taxon>Bacillota</taxon>
        <taxon>Clostridia</taxon>
        <taxon>Eubacteriales</taxon>
        <taxon>Clostridiaceae</taxon>
        <taxon>Clostridium</taxon>
    </lineage>
</organism>
<sequence>MAHSKLYRSFIILQESERGHSVSKDKPLSGYAKVEAKNNKCRIAFYAQNLKSDYEKCNMMVICNRKDLKQNINIGEVNITSQGKVDFNIEFDSDNIGETGIDYEKLVGAALYKEIGGSPVFFMYGFLNGEQPKDNWKEYKISNCDERSNHKKNEEKKLEMKKVEHSKTKIDIDINENKHKDENVEKIEKSNNINSDVEKDVQYRQVEKNIETKFDDYENKIEEYKREKEQETQSEDLNKNVSSKNDNEFEDDNSFELRGGMGDFFSSVVTGLQEIKGFAEDIKNCKWYKVPVNDFEEMCNMSNYNKYTVAYYPMINYYPYISQYGYFMIGFKVDSNGEVKYVVYAIPGGKDKRDQPYCGRTGFVTWVPNDSSEMKGHWVMFYDFQNSMVVVPMK</sequence>
<gene>
    <name evidence="2" type="ORF">GBZ86_00310</name>
</gene>
<comment type="caution">
    <text evidence="2">The sequence shown here is derived from an EMBL/GenBank/DDBJ whole genome shotgun (WGS) entry which is preliminary data.</text>
</comment>
<dbReference type="EMBL" id="WHJC01000001">
    <property type="protein sequence ID" value="MPQ42207.1"/>
    <property type="molecule type" value="Genomic_DNA"/>
</dbReference>
<protein>
    <submittedName>
        <fullName evidence="2">Uncharacterized protein</fullName>
    </submittedName>
</protein>
<evidence type="ECO:0000313" key="2">
    <source>
        <dbReference type="EMBL" id="MPQ42207.1"/>
    </source>
</evidence>
<feature type="region of interest" description="Disordered" evidence="1">
    <location>
        <begin position="225"/>
        <end position="249"/>
    </location>
</feature>
<name>A0A6I1MJ78_9CLOT</name>
<evidence type="ECO:0000313" key="3">
    <source>
        <dbReference type="Proteomes" id="UP000430345"/>
    </source>
</evidence>
<proteinExistence type="predicted"/>
<keyword evidence="3" id="KW-1185">Reference proteome</keyword>
<evidence type="ECO:0000256" key="1">
    <source>
        <dbReference type="SAM" id="MobiDB-lite"/>
    </source>
</evidence>
<dbReference type="Proteomes" id="UP000430345">
    <property type="component" value="Unassembled WGS sequence"/>
</dbReference>
<dbReference type="OrthoDB" id="1705475at2"/>
<dbReference type="RefSeq" id="WP_152886646.1">
    <property type="nucleotide sequence ID" value="NZ_WHJC01000001.1"/>
</dbReference>
<reference evidence="2 3" key="1">
    <citation type="submission" date="2019-10" db="EMBL/GenBank/DDBJ databases">
        <title>The Genome Sequence of Clostridium tarantellae Isolated from Fish Brain.</title>
        <authorList>
            <person name="Bano L."/>
            <person name="Kiel M."/>
            <person name="Sales G."/>
            <person name="Doxey A.C."/>
            <person name="Mansfield M.J."/>
            <person name="Schiavone M."/>
            <person name="Rossetto O."/>
            <person name="Pirazzini M."/>
            <person name="Dobrindt U."/>
            <person name="Montecucco C."/>
        </authorList>
    </citation>
    <scope>NUCLEOTIDE SEQUENCE [LARGE SCALE GENOMIC DNA]</scope>
    <source>
        <strain evidence="2 3">DSM 3997</strain>
    </source>
</reference>
<dbReference type="AlphaFoldDB" id="A0A6I1MJ78"/>